<dbReference type="InterPro" id="IPR035919">
    <property type="entry name" value="EAL_sf"/>
</dbReference>
<comment type="caution">
    <text evidence="2">The sequence shown here is derived from an EMBL/GenBank/DDBJ whole genome shotgun (WGS) entry which is preliminary data.</text>
</comment>
<evidence type="ECO:0000313" key="3">
    <source>
        <dbReference type="Proteomes" id="UP001589692"/>
    </source>
</evidence>
<dbReference type="InterPro" id="IPR050706">
    <property type="entry name" value="Cyclic-di-GMP_PDE-like"/>
</dbReference>
<sequence>MHPHGLLKISIENLPHIAAAYSEGVAGRVLHEIWRRFETAPAADRWQVTTEHWGVSVWLREDDGDAWDELEATICAAALEPVEIGGTAIIVGLHCGAGRPEGWGELPLGLDVIQYRSDMRAVAAAYAAMTQGRTHFAEQTISGSSGPSDTLYRECLLRLTDAGGRLMMPAAWLAAMERLGLTRAFDRQVVHRVVAELKRRPFDVLGCNISALSVTKDLWWNSLLSELALVPGLAKRLVVEITETARLPSIDRAVTFVAAIGATGARVAMDDFGAGFSTISFARLSRLDIIKIDRSFLRPADPDDAYLLGHMIILANAFAGEVVVEGVETEADLQVALAAGARWFQGYFFGKPACVAGAVSK</sequence>
<dbReference type="CDD" id="cd01948">
    <property type="entry name" value="EAL"/>
    <property type="match status" value="1"/>
</dbReference>
<evidence type="ECO:0000259" key="1">
    <source>
        <dbReference type="PROSITE" id="PS50883"/>
    </source>
</evidence>
<dbReference type="Proteomes" id="UP001589692">
    <property type="component" value="Unassembled WGS sequence"/>
</dbReference>
<protein>
    <submittedName>
        <fullName evidence="2">EAL domain-containing protein</fullName>
    </submittedName>
</protein>
<dbReference type="RefSeq" id="WP_377257433.1">
    <property type="nucleotide sequence ID" value="NZ_JBHMAA010000008.1"/>
</dbReference>
<proteinExistence type="predicted"/>
<dbReference type="InterPro" id="IPR001633">
    <property type="entry name" value="EAL_dom"/>
</dbReference>
<dbReference type="PANTHER" id="PTHR33121">
    <property type="entry name" value="CYCLIC DI-GMP PHOSPHODIESTERASE PDEF"/>
    <property type="match status" value="1"/>
</dbReference>
<dbReference type="Pfam" id="PF00563">
    <property type="entry name" value="EAL"/>
    <property type="match status" value="1"/>
</dbReference>
<dbReference type="SMART" id="SM00052">
    <property type="entry name" value="EAL"/>
    <property type="match status" value="1"/>
</dbReference>
<dbReference type="SUPFAM" id="SSF141868">
    <property type="entry name" value="EAL domain-like"/>
    <property type="match status" value="1"/>
</dbReference>
<keyword evidence="3" id="KW-1185">Reference proteome</keyword>
<dbReference type="EMBL" id="JBHMAA010000008">
    <property type="protein sequence ID" value="MFB9948291.1"/>
    <property type="molecule type" value="Genomic_DNA"/>
</dbReference>
<organism evidence="2 3">
    <name type="scientific">Rhizobium puerariae</name>
    <dbReference type="NCBI Taxonomy" id="1585791"/>
    <lineage>
        <taxon>Bacteria</taxon>
        <taxon>Pseudomonadati</taxon>
        <taxon>Pseudomonadota</taxon>
        <taxon>Alphaproteobacteria</taxon>
        <taxon>Hyphomicrobiales</taxon>
        <taxon>Rhizobiaceae</taxon>
        <taxon>Rhizobium/Agrobacterium group</taxon>
        <taxon>Rhizobium</taxon>
    </lineage>
</organism>
<dbReference type="PANTHER" id="PTHR33121:SF23">
    <property type="entry name" value="CYCLIC DI-GMP PHOSPHODIESTERASE PDEB"/>
    <property type="match status" value="1"/>
</dbReference>
<gene>
    <name evidence="2" type="ORF">ACFFP0_05490</name>
</gene>
<reference evidence="2 3" key="1">
    <citation type="submission" date="2024-09" db="EMBL/GenBank/DDBJ databases">
        <authorList>
            <person name="Sun Q."/>
            <person name="Mori K."/>
        </authorList>
    </citation>
    <scope>NUCLEOTIDE SEQUENCE [LARGE SCALE GENOMIC DNA]</scope>
    <source>
        <strain evidence="2 3">TBRC 4938</strain>
    </source>
</reference>
<dbReference type="Gene3D" id="3.20.20.450">
    <property type="entry name" value="EAL domain"/>
    <property type="match status" value="1"/>
</dbReference>
<feature type="domain" description="EAL" evidence="1">
    <location>
        <begin position="118"/>
        <end position="361"/>
    </location>
</feature>
<accession>A0ABV6ACL0</accession>
<dbReference type="PROSITE" id="PS50883">
    <property type="entry name" value="EAL"/>
    <property type="match status" value="1"/>
</dbReference>
<name>A0ABV6ACL0_9HYPH</name>
<evidence type="ECO:0000313" key="2">
    <source>
        <dbReference type="EMBL" id="MFB9948291.1"/>
    </source>
</evidence>